<dbReference type="GO" id="GO:0051480">
    <property type="term" value="P:regulation of cytosolic calcium ion concentration"/>
    <property type="evidence" value="ECO:0007669"/>
    <property type="project" value="TreeGrafter"/>
</dbReference>
<dbReference type="PANTHER" id="PTHR46593">
    <property type="entry name" value="TRANSMEMBRANE PROTEIN 64"/>
    <property type="match status" value="1"/>
</dbReference>
<dbReference type="OrthoDB" id="166803at2759"/>
<reference evidence="3" key="1">
    <citation type="submission" date="2022-01" db="EMBL/GenBank/DDBJ databases">
        <authorList>
            <person name="King R."/>
        </authorList>
    </citation>
    <scope>NUCLEOTIDE SEQUENCE</scope>
</reference>
<keyword evidence="4" id="KW-1185">Reference proteome</keyword>
<feature type="transmembrane region" description="Helical" evidence="1">
    <location>
        <begin position="104"/>
        <end position="122"/>
    </location>
</feature>
<feature type="transmembrane region" description="Helical" evidence="1">
    <location>
        <begin position="182"/>
        <end position="201"/>
    </location>
</feature>
<feature type="transmembrane region" description="Helical" evidence="1">
    <location>
        <begin position="32"/>
        <end position="53"/>
    </location>
</feature>
<name>A0A9P0DAD8_PHACE</name>
<sequence length="266" mass="29563">MKINIEDYDSNQPKERCNKLRSTICFLSLCRLVALISTLFVILCVLLLCKTYIRFILLWLEKQDSIVILSTICILFIIVSLPISIGYIILVVASGYLFGLSKGLLLTVFGANFGLLVAHNVLKIIGHHQSIYRYTQNDLAQAIMRVISGPHCFKIVFCSRLTPIPFGLQNTIFALSNVSAKVYHIASLIGLFPAQFVGVYVGSTLRSMQDVLENRHISSTTYFFASIQLLLGASLMIYLGTKARQELLKAIAEAQNTTKGTGYSLV</sequence>
<gene>
    <name evidence="3" type="ORF">PHAECO_LOCUS2635</name>
</gene>
<evidence type="ECO:0000313" key="3">
    <source>
        <dbReference type="EMBL" id="CAH1118475.1"/>
    </source>
</evidence>
<dbReference type="Proteomes" id="UP001153737">
    <property type="component" value="Chromosome 11"/>
</dbReference>
<dbReference type="InterPro" id="IPR053069">
    <property type="entry name" value="TVP38/TMEM64"/>
</dbReference>
<dbReference type="Pfam" id="PF09335">
    <property type="entry name" value="VTT_dom"/>
    <property type="match status" value="1"/>
</dbReference>
<keyword evidence="1" id="KW-0812">Transmembrane</keyword>
<keyword evidence="1" id="KW-1133">Transmembrane helix</keyword>
<feature type="domain" description="VTT" evidence="2">
    <location>
        <begin position="89"/>
        <end position="203"/>
    </location>
</feature>
<proteinExistence type="predicted"/>
<dbReference type="GO" id="GO:0005783">
    <property type="term" value="C:endoplasmic reticulum"/>
    <property type="evidence" value="ECO:0007669"/>
    <property type="project" value="TreeGrafter"/>
</dbReference>
<dbReference type="InterPro" id="IPR032816">
    <property type="entry name" value="VTT_dom"/>
</dbReference>
<keyword evidence="1" id="KW-0472">Membrane</keyword>
<dbReference type="EMBL" id="OU896717">
    <property type="protein sequence ID" value="CAH1118475.1"/>
    <property type="molecule type" value="Genomic_DNA"/>
</dbReference>
<evidence type="ECO:0000313" key="4">
    <source>
        <dbReference type="Proteomes" id="UP001153737"/>
    </source>
</evidence>
<feature type="transmembrane region" description="Helical" evidence="1">
    <location>
        <begin position="221"/>
        <end position="239"/>
    </location>
</feature>
<evidence type="ECO:0000256" key="1">
    <source>
        <dbReference type="SAM" id="Phobius"/>
    </source>
</evidence>
<dbReference type="PANTHER" id="PTHR46593:SF1">
    <property type="entry name" value="TRANSMEMBRANE PROTEIN 64"/>
    <property type="match status" value="1"/>
</dbReference>
<feature type="transmembrane region" description="Helical" evidence="1">
    <location>
        <begin position="65"/>
        <end position="98"/>
    </location>
</feature>
<reference evidence="3" key="2">
    <citation type="submission" date="2022-10" db="EMBL/GenBank/DDBJ databases">
        <authorList>
            <consortium name="ENA_rothamsted_submissions"/>
            <consortium name="culmorum"/>
            <person name="King R."/>
        </authorList>
    </citation>
    <scope>NUCLEOTIDE SEQUENCE</scope>
</reference>
<protein>
    <recommendedName>
        <fullName evidence="2">VTT domain-containing protein</fullName>
    </recommendedName>
</protein>
<evidence type="ECO:0000259" key="2">
    <source>
        <dbReference type="Pfam" id="PF09335"/>
    </source>
</evidence>
<dbReference type="AlphaFoldDB" id="A0A9P0DAD8"/>
<organism evidence="3 4">
    <name type="scientific">Phaedon cochleariae</name>
    <name type="common">Mustard beetle</name>
    <dbReference type="NCBI Taxonomy" id="80249"/>
    <lineage>
        <taxon>Eukaryota</taxon>
        <taxon>Metazoa</taxon>
        <taxon>Ecdysozoa</taxon>
        <taxon>Arthropoda</taxon>
        <taxon>Hexapoda</taxon>
        <taxon>Insecta</taxon>
        <taxon>Pterygota</taxon>
        <taxon>Neoptera</taxon>
        <taxon>Endopterygota</taxon>
        <taxon>Coleoptera</taxon>
        <taxon>Polyphaga</taxon>
        <taxon>Cucujiformia</taxon>
        <taxon>Chrysomeloidea</taxon>
        <taxon>Chrysomelidae</taxon>
        <taxon>Chrysomelinae</taxon>
        <taxon>Chrysomelini</taxon>
        <taxon>Phaedon</taxon>
    </lineage>
</organism>
<accession>A0A9P0DAD8</accession>